<dbReference type="Proteomes" id="UP000602745">
    <property type="component" value="Unassembled WGS sequence"/>
</dbReference>
<reference evidence="1" key="1">
    <citation type="journal article" date="2014" name="Int. J. Syst. Evol. Microbiol.">
        <title>Complete genome sequence of Corynebacterium casei LMG S-19264T (=DSM 44701T), isolated from a smear-ripened cheese.</title>
        <authorList>
            <consortium name="US DOE Joint Genome Institute (JGI-PGF)"/>
            <person name="Walter F."/>
            <person name="Albersmeier A."/>
            <person name="Kalinowski J."/>
            <person name="Ruckert C."/>
        </authorList>
    </citation>
    <scope>NUCLEOTIDE SEQUENCE</scope>
    <source>
        <strain evidence="1">CCM 7684</strain>
    </source>
</reference>
<reference evidence="1" key="2">
    <citation type="submission" date="2020-09" db="EMBL/GenBank/DDBJ databases">
        <authorList>
            <person name="Sun Q."/>
            <person name="Sedlacek I."/>
        </authorList>
    </citation>
    <scope>NUCLEOTIDE SEQUENCE</scope>
    <source>
        <strain evidence="1">CCM 7684</strain>
    </source>
</reference>
<evidence type="ECO:0000313" key="2">
    <source>
        <dbReference type="Proteomes" id="UP000602745"/>
    </source>
</evidence>
<gene>
    <name evidence="1" type="ORF">GCM10007276_06870</name>
</gene>
<keyword evidence="2" id="KW-1185">Reference proteome</keyword>
<protein>
    <submittedName>
        <fullName evidence="1">Uncharacterized protein</fullName>
    </submittedName>
</protein>
<proteinExistence type="predicted"/>
<sequence length="87" mass="9852">MEHAVDTFDRLRHEIRVAHVALQELGTIRNIKRAVGMHLLHERIQDPNLVTMVEELARDIPADEATTAGDQIGAQWIPLIDCRSLYG</sequence>
<dbReference type="EMBL" id="BMCP01000001">
    <property type="protein sequence ID" value="GGE32266.1"/>
    <property type="molecule type" value="Genomic_DNA"/>
</dbReference>
<organism evidence="1 2">
    <name type="scientific">Agaricicola taiwanensis</name>
    <dbReference type="NCBI Taxonomy" id="591372"/>
    <lineage>
        <taxon>Bacteria</taxon>
        <taxon>Pseudomonadati</taxon>
        <taxon>Pseudomonadota</taxon>
        <taxon>Alphaproteobacteria</taxon>
        <taxon>Rhodobacterales</taxon>
        <taxon>Paracoccaceae</taxon>
        <taxon>Agaricicola</taxon>
    </lineage>
</organism>
<dbReference type="AlphaFoldDB" id="A0A8J2VMM9"/>
<comment type="caution">
    <text evidence="1">The sequence shown here is derived from an EMBL/GenBank/DDBJ whole genome shotgun (WGS) entry which is preliminary data.</text>
</comment>
<evidence type="ECO:0000313" key="1">
    <source>
        <dbReference type="EMBL" id="GGE32266.1"/>
    </source>
</evidence>
<name>A0A8J2VMM9_9RHOB</name>
<accession>A0A8J2VMM9</accession>